<comment type="caution">
    <text evidence="15">The sequence shown here is derived from an EMBL/GenBank/DDBJ whole genome shotgun (WGS) entry which is preliminary data.</text>
</comment>
<dbReference type="GO" id="GO:0031509">
    <property type="term" value="P:subtelomeric heterochromatin formation"/>
    <property type="evidence" value="ECO:0007669"/>
    <property type="project" value="InterPro"/>
</dbReference>
<evidence type="ECO:0000256" key="5">
    <source>
        <dbReference type="ARBA" id="ARBA00022679"/>
    </source>
</evidence>
<evidence type="ECO:0000256" key="4">
    <source>
        <dbReference type="ARBA" id="ARBA00021268"/>
    </source>
</evidence>
<dbReference type="PANTHER" id="PTHR12046">
    <property type="entry name" value="HISTONE ACETYLTRANSFERASE TYPE B CATALYTIC SUBUNIT"/>
    <property type="match status" value="1"/>
</dbReference>
<proteinExistence type="inferred from homology"/>
<dbReference type="SUPFAM" id="SSF55729">
    <property type="entry name" value="Acyl-CoA N-acyltransferases (Nat)"/>
    <property type="match status" value="1"/>
</dbReference>
<feature type="binding site" evidence="11">
    <location>
        <begin position="227"/>
        <end position="229"/>
    </location>
    <ligand>
        <name>acetyl-CoA</name>
        <dbReference type="ChEBI" id="CHEBI:57288"/>
    </ligand>
</feature>
<evidence type="ECO:0000259" key="13">
    <source>
        <dbReference type="Pfam" id="PF10394"/>
    </source>
</evidence>
<evidence type="ECO:0000256" key="8">
    <source>
        <dbReference type="ARBA" id="ARBA00048017"/>
    </source>
</evidence>
<gene>
    <name evidence="15" type="ORF">V1264_008454</name>
</gene>
<dbReference type="InterPro" id="IPR013523">
    <property type="entry name" value="Hist_AcTrfase_HAT1_C"/>
</dbReference>
<dbReference type="Gene3D" id="3.90.360.10">
    <property type="entry name" value="Histone acetyl transferase 1 (HAT1), N-terminal domain"/>
    <property type="match status" value="1"/>
</dbReference>
<dbReference type="Gene3D" id="3.40.630.30">
    <property type="match status" value="1"/>
</dbReference>
<evidence type="ECO:0000256" key="10">
    <source>
        <dbReference type="PIRSR" id="PIRSR038084-1"/>
    </source>
</evidence>
<evidence type="ECO:0000256" key="11">
    <source>
        <dbReference type="PIRSR" id="PIRSR038084-2"/>
    </source>
</evidence>
<dbReference type="GO" id="GO:0042393">
    <property type="term" value="F:histone binding"/>
    <property type="evidence" value="ECO:0007669"/>
    <property type="project" value="InterPro"/>
</dbReference>
<keyword evidence="6" id="KW-0539">Nucleus</keyword>
<dbReference type="Pfam" id="PF10394">
    <property type="entry name" value="Hat1_N"/>
    <property type="match status" value="1"/>
</dbReference>
<comment type="subcellular location">
    <subcellularLocation>
        <location evidence="1">Nucleus</location>
    </subcellularLocation>
</comment>
<accession>A0AAN9ATE9</accession>
<dbReference type="InterPro" id="IPR016181">
    <property type="entry name" value="Acyl_CoA_acyltransferase"/>
</dbReference>
<evidence type="ECO:0000256" key="2">
    <source>
        <dbReference type="ARBA" id="ARBA00010543"/>
    </source>
</evidence>
<dbReference type="GO" id="GO:0004402">
    <property type="term" value="F:histone acetyltransferase activity"/>
    <property type="evidence" value="ECO:0007669"/>
    <property type="project" value="UniProtKB-UniRule"/>
</dbReference>
<dbReference type="GO" id="GO:0005634">
    <property type="term" value="C:nucleus"/>
    <property type="evidence" value="ECO:0007669"/>
    <property type="project" value="UniProtKB-SubCell"/>
</dbReference>
<comment type="catalytic activity">
    <reaction evidence="8 9">
        <text>L-lysyl-[protein] + acetyl-CoA = N(6)-acetyl-L-lysyl-[protein] + CoA + H(+)</text>
        <dbReference type="Rhea" id="RHEA:45948"/>
        <dbReference type="Rhea" id="RHEA-COMP:9752"/>
        <dbReference type="Rhea" id="RHEA-COMP:10731"/>
        <dbReference type="ChEBI" id="CHEBI:15378"/>
        <dbReference type="ChEBI" id="CHEBI:29969"/>
        <dbReference type="ChEBI" id="CHEBI:57287"/>
        <dbReference type="ChEBI" id="CHEBI:57288"/>
        <dbReference type="ChEBI" id="CHEBI:61930"/>
        <dbReference type="EC" id="2.3.1.48"/>
    </reaction>
</comment>
<dbReference type="Pfam" id="PF21183">
    <property type="entry name" value="HAT1_C"/>
    <property type="match status" value="1"/>
</dbReference>
<feature type="site" description="Interaction with histone H4 N-terminus" evidence="12">
    <location>
        <position position="185"/>
    </location>
</feature>
<feature type="domain" description="Histone acetyl transferase HAT1 N-terminal" evidence="13">
    <location>
        <begin position="15"/>
        <end position="173"/>
    </location>
</feature>
<evidence type="ECO:0000256" key="1">
    <source>
        <dbReference type="ARBA" id="ARBA00004123"/>
    </source>
</evidence>
<keyword evidence="16" id="KW-1185">Reference proteome</keyword>
<dbReference type="AlphaFoldDB" id="A0AAN9ATE9"/>
<dbReference type="Proteomes" id="UP001374579">
    <property type="component" value="Unassembled WGS sequence"/>
</dbReference>
<dbReference type="GO" id="GO:0000781">
    <property type="term" value="C:chromosome, telomeric region"/>
    <property type="evidence" value="ECO:0007669"/>
    <property type="project" value="GOC"/>
</dbReference>
<comment type="similarity">
    <text evidence="2 9">Belongs to the HAT1 family.</text>
</comment>
<dbReference type="InterPro" id="IPR037113">
    <property type="entry name" value="Hat1_N_sf"/>
</dbReference>
<keyword evidence="5 9" id="KW-0808">Transferase</keyword>
<keyword evidence="7 9" id="KW-0012">Acyltransferase</keyword>
<feature type="domain" description="Histone acetyltransferase type B catalytic subunit C-terminal" evidence="14">
    <location>
        <begin position="272"/>
        <end position="323"/>
    </location>
</feature>
<organism evidence="15 16">
    <name type="scientific">Littorina saxatilis</name>
    <dbReference type="NCBI Taxonomy" id="31220"/>
    <lineage>
        <taxon>Eukaryota</taxon>
        <taxon>Metazoa</taxon>
        <taxon>Spiralia</taxon>
        <taxon>Lophotrochozoa</taxon>
        <taxon>Mollusca</taxon>
        <taxon>Gastropoda</taxon>
        <taxon>Caenogastropoda</taxon>
        <taxon>Littorinimorpha</taxon>
        <taxon>Littorinoidea</taxon>
        <taxon>Littorinidae</taxon>
        <taxon>Littorina</taxon>
    </lineage>
</organism>
<evidence type="ECO:0000256" key="12">
    <source>
        <dbReference type="PIRSR" id="PIRSR038084-3"/>
    </source>
</evidence>
<evidence type="ECO:0000259" key="14">
    <source>
        <dbReference type="Pfam" id="PF21183"/>
    </source>
</evidence>
<dbReference type="EC" id="2.3.1.48" evidence="3 9"/>
<evidence type="ECO:0000313" key="15">
    <source>
        <dbReference type="EMBL" id="KAK7092757.1"/>
    </source>
</evidence>
<sequence>MAEMSLVRNRLEDFKCCANDAIHFKLVRQQADFEDEKTTFKPDMTHQLFGEQESIFGYKDLVVQVFFTAGKLVPYMSLSFSDMVTGQDGVYPDNVTEKLMKEMAPGVLTNRDDFLTAVDKDVNFTPFGELMHSYKVVVDGEEREFQVYKTDIETPGFREYHQRLQTFILFYIDAASFLDDDDDKWRFYLLFEKYKRDGNTMYATVGYMTAYNYYAYPDKVRPRLSQFLILPPFQRQGHGARLLQTFYNDVTPDPKVVDITVEDPSENFQRLRDFVDARNCAALNNFQPDYLLEGFHSAMVDEARKKLKLNKQQARRMYEILRLRITDESNTSMYRQYRLDVKRRLNKPFQKSKRDFHKLEKALHPDELAQTLSCLTTEQRQMQLEKLFQEHVTAYRQIINRMATAS</sequence>
<protein>
    <recommendedName>
        <fullName evidence="4 9">Histone acetyltransferase type B catalytic subunit</fullName>
        <ecNumber evidence="3 9">2.3.1.48</ecNumber>
    </recommendedName>
</protein>
<reference evidence="15 16" key="1">
    <citation type="submission" date="2024-02" db="EMBL/GenBank/DDBJ databases">
        <title>Chromosome-scale genome assembly of the rough periwinkle Littorina saxatilis.</title>
        <authorList>
            <person name="De Jode A."/>
            <person name="Faria R."/>
            <person name="Formenti G."/>
            <person name="Sims Y."/>
            <person name="Smith T.P."/>
            <person name="Tracey A."/>
            <person name="Wood J.M.D."/>
            <person name="Zagrodzka Z.B."/>
            <person name="Johannesson K."/>
            <person name="Butlin R.K."/>
            <person name="Leder E.H."/>
        </authorList>
    </citation>
    <scope>NUCLEOTIDE SEQUENCE [LARGE SCALE GENOMIC DNA]</scope>
    <source>
        <strain evidence="15">Snail1</strain>
        <tissue evidence="15">Muscle</tissue>
    </source>
</reference>
<name>A0AAN9ATE9_9CAEN</name>
<dbReference type="InterPro" id="IPR017380">
    <property type="entry name" value="Hist_AcTrfase_B-typ_cat-su"/>
</dbReference>
<feature type="region of interest" description="Interaction with histone H4 N-terminus" evidence="11">
    <location>
        <begin position="211"/>
        <end position="213"/>
    </location>
</feature>
<feature type="region of interest" description="Interaction with histone H4 N-terminus" evidence="11">
    <location>
        <begin position="51"/>
        <end position="53"/>
    </location>
</feature>
<dbReference type="EMBL" id="JBAMIC010000021">
    <property type="protein sequence ID" value="KAK7092757.1"/>
    <property type="molecule type" value="Genomic_DNA"/>
</dbReference>
<evidence type="ECO:0000313" key="16">
    <source>
        <dbReference type="Proteomes" id="UP001374579"/>
    </source>
</evidence>
<dbReference type="Gene3D" id="1.10.10.390">
    <property type="match status" value="1"/>
</dbReference>
<dbReference type="InterPro" id="IPR048776">
    <property type="entry name" value="HAT1_C"/>
</dbReference>
<evidence type="ECO:0000256" key="3">
    <source>
        <dbReference type="ARBA" id="ARBA00013184"/>
    </source>
</evidence>
<feature type="active site" description="Proton donor/acceptor" evidence="10">
    <location>
        <position position="262"/>
    </location>
</feature>
<evidence type="ECO:0000256" key="7">
    <source>
        <dbReference type="ARBA" id="ARBA00023315"/>
    </source>
</evidence>
<dbReference type="PIRSF" id="PIRSF038084">
    <property type="entry name" value="HAT-B_cat"/>
    <property type="match status" value="1"/>
</dbReference>
<evidence type="ECO:0000256" key="6">
    <source>
        <dbReference type="ARBA" id="ARBA00023242"/>
    </source>
</evidence>
<dbReference type="InterPro" id="IPR019467">
    <property type="entry name" value="Hat1_N"/>
</dbReference>
<evidence type="ECO:0000256" key="9">
    <source>
        <dbReference type="PIRNR" id="PIRNR038084"/>
    </source>
</evidence>